<dbReference type="Pfam" id="PF04389">
    <property type="entry name" value="Peptidase_M28"/>
    <property type="match status" value="1"/>
</dbReference>
<accession>W2CSH3</accession>
<organism evidence="2 3">
    <name type="scientific">Tannerella sp. oral taxon BU063 isolate Cell 6/7/9</name>
    <dbReference type="NCBI Taxonomy" id="1411021"/>
    <lineage>
        <taxon>Bacteria</taxon>
        <taxon>Pseudomonadati</taxon>
        <taxon>Bacteroidota</taxon>
        <taxon>Bacteroidia</taxon>
        <taxon>Bacteroidales</taxon>
        <taxon>Tannerellaceae</taxon>
        <taxon>Tannerella</taxon>
    </lineage>
</organism>
<dbReference type="PATRIC" id="fig|1411021.3.peg.693"/>
<keyword evidence="3" id="KW-1185">Reference proteome</keyword>
<protein>
    <recommendedName>
        <fullName evidence="1">Peptidase M28 domain-containing protein</fullName>
    </recommendedName>
</protein>
<dbReference type="SUPFAM" id="SSF53187">
    <property type="entry name" value="Zn-dependent exopeptidases"/>
    <property type="match status" value="1"/>
</dbReference>
<gene>
    <name evidence="2" type="ORF">T231_06605</name>
</gene>
<dbReference type="EMBL" id="AYYD01000865">
    <property type="protein sequence ID" value="ETK10124.1"/>
    <property type="molecule type" value="Genomic_DNA"/>
</dbReference>
<dbReference type="AlphaFoldDB" id="W2CSH3"/>
<feature type="domain" description="Peptidase M28" evidence="1">
    <location>
        <begin position="2"/>
        <end position="135"/>
    </location>
</feature>
<name>W2CSH3_9BACT</name>
<evidence type="ECO:0000313" key="3">
    <source>
        <dbReference type="Proteomes" id="UP000018874"/>
    </source>
</evidence>
<evidence type="ECO:0000259" key="1">
    <source>
        <dbReference type="Pfam" id="PF04389"/>
    </source>
</evidence>
<dbReference type="InterPro" id="IPR007484">
    <property type="entry name" value="Peptidase_M28"/>
</dbReference>
<reference evidence="2 3" key="1">
    <citation type="submission" date="2013-11" db="EMBL/GenBank/DDBJ databases">
        <title>Single cell genomics of uncultured Tannerella BU063 (oral taxon 286).</title>
        <authorList>
            <person name="Beall C.J."/>
            <person name="Campbell A.G."/>
            <person name="Griffen A.L."/>
            <person name="Podar M."/>
            <person name="Leys E.J."/>
        </authorList>
    </citation>
    <scope>NUCLEOTIDE SEQUENCE [LARGE SCALE GENOMIC DNA]</scope>
    <source>
        <strain evidence="2">Cell 6/7/9</strain>
    </source>
</reference>
<comment type="caution">
    <text evidence="2">The sequence shown here is derived from an EMBL/GenBank/DDBJ whole genome shotgun (WGS) entry which is preliminary data.</text>
</comment>
<evidence type="ECO:0000313" key="2">
    <source>
        <dbReference type="EMBL" id="ETK10124.1"/>
    </source>
</evidence>
<feature type="non-terminal residue" evidence="2">
    <location>
        <position position="1"/>
    </location>
</feature>
<dbReference type="Gene3D" id="3.40.630.10">
    <property type="entry name" value="Zn peptidases"/>
    <property type="match status" value="1"/>
</dbReference>
<dbReference type="Proteomes" id="UP000018874">
    <property type="component" value="Unassembled WGS sequence"/>
</dbReference>
<proteinExistence type="predicted"/>
<sequence length="139" mass="15552">SETTWCLGSQHWARYPHTAGYTAEYGILLDMVGSRDAVFYREQTSDRYAAAYVDRVWSAARDLGFGRYFVNAPGGNLVDDHVYVIRGLRIPCLDIVNYAPDRSTGFGTYWHTGGDTMDNIDRATLRAVGQTVLYVIKGS</sequence>